<dbReference type="InterPro" id="IPR040607">
    <property type="entry name" value="ALP_N"/>
</dbReference>
<reference evidence="3 5" key="1">
    <citation type="submission" date="2016-08" db="EMBL/GenBank/DDBJ databases">
        <title>Moorella thermoacetica DSM 103132.</title>
        <authorList>
            <person name="Jendresen C.B."/>
            <person name="Redl S.M."/>
            <person name="Jensen T.O."/>
            <person name="Nielsen A.T."/>
        </authorList>
    </citation>
    <scope>NUCLEOTIDE SEQUENCE [LARGE SCALE GENOMIC DNA]</scope>
    <source>
        <strain evidence="3 5">DSM 103132</strain>
    </source>
</reference>
<reference evidence="4 6" key="2">
    <citation type="submission" date="2019-05" db="EMBL/GenBank/DDBJ databases">
        <title>Genome sequence of Moorella thermoacetica ATCC 33924.</title>
        <authorList>
            <person name="Poehlein A."/>
            <person name="Bengelsdorf F.R."/>
            <person name="Duerre P."/>
            <person name="Daniel R."/>
        </authorList>
    </citation>
    <scope>NUCLEOTIDE SEQUENCE [LARGE SCALE GENOMIC DNA]</scope>
    <source>
        <strain evidence="4 6">ATCC 33924</strain>
    </source>
</reference>
<dbReference type="Gene3D" id="3.30.420.40">
    <property type="match status" value="2"/>
</dbReference>
<evidence type="ECO:0000313" key="3">
    <source>
        <dbReference type="EMBL" id="AOQ24558.1"/>
    </source>
</evidence>
<evidence type="ECO:0000259" key="1">
    <source>
        <dbReference type="Pfam" id="PF17989"/>
    </source>
</evidence>
<gene>
    <name evidence="3" type="ORF">Maut_02128</name>
    <name evidence="4" type="ORF">MTAT_19010</name>
</gene>
<dbReference type="InterPro" id="IPR049067">
    <property type="entry name" value="MreB-like_C"/>
</dbReference>
<evidence type="ECO:0000259" key="2">
    <source>
        <dbReference type="Pfam" id="PF21522"/>
    </source>
</evidence>
<name>A0AAC9HIW4_NEOTH</name>
<feature type="domain" description="Actin-like protein N-terminal" evidence="1">
    <location>
        <begin position="4"/>
        <end position="155"/>
    </location>
</feature>
<dbReference type="InterPro" id="IPR043129">
    <property type="entry name" value="ATPase_NBD"/>
</dbReference>
<dbReference type="Proteomes" id="UP000322283">
    <property type="component" value="Unassembled WGS sequence"/>
</dbReference>
<evidence type="ECO:0008006" key="7">
    <source>
        <dbReference type="Google" id="ProtNLM"/>
    </source>
</evidence>
<dbReference type="Pfam" id="PF21522">
    <property type="entry name" value="MreB-like_C"/>
    <property type="match status" value="1"/>
</dbReference>
<dbReference type="AlphaFoldDB" id="A0AAC9HIW4"/>
<dbReference type="EMBL" id="VCDX01000006">
    <property type="protein sequence ID" value="TYL12659.1"/>
    <property type="molecule type" value="Genomic_DNA"/>
</dbReference>
<dbReference type="Proteomes" id="UP000094598">
    <property type="component" value="Chromosome"/>
</dbReference>
<sequence length="334" mass="36481">MLVGIDLGYGQIKVVSDKQKVKFPSVVGTPSAIELSDGSQLGKYQPINDITINYQGKRYYVGQKAINETTNARLTLKADKTDAETNIIKYLAGLALVGAHGETMVVTGLPVYEYNLQKDKLAKSLTGSFNFSFYNQNNGQNVSLDVAKCQVIPQAAAAYYNAILNTTGQIKDMALAAARVAVVDIGYRTTDVVTMEGGKYDSNRSFTIWTGMGKVHQEVMRYLQREYQLSYKLADMDVIVRQGYIDIHGGRRPIDNFIRAALEPVAQEIIEGVIAGLEDFRKLSGGLLLAGGGASLMEPYFTSEFGDAVQTLPDCEFANAVGNYCYGILVTNRG</sequence>
<proteinExistence type="predicted"/>
<dbReference type="RefSeq" id="WP_069590259.1">
    <property type="nucleotide sequence ID" value="NZ_CP017019.1"/>
</dbReference>
<keyword evidence="6" id="KW-1185">Reference proteome</keyword>
<protein>
    <recommendedName>
        <fullName evidence="7">Actin-like protein N-terminal domain-containing protein</fullName>
    </recommendedName>
</protein>
<evidence type="ECO:0000313" key="4">
    <source>
        <dbReference type="EMBL" id="TYL12659.1"/>
    </source>
</evidence>
<organism evidence="3 5">
    <name type="scientific">Neomoorella thermoacetica</name>
    <name type="common">Clostridium thermoaceticum</name>
    <dbReference type="NCBI Taxonomy" id="1525"/>
    <lineage>
        <taxon>Bacteria</taxon>
        <taxon>Bacillati</taxon>
        <taxon>Bacillota</taxon>
        <taxon>Clostridia</taxon>
        <taxon>Neomoorellales</taxon>
        <taxon>Neomoorellaceae</taxon>
        <taxon>Neomoorella</taxon>
    </lineage>
</organism>
<evidence type="ECO:0000313" key="5">
    <source>
        <dbReference type="Proteomes" id="UP000094598"/>
    </source>
</evidence>
<evidence type="ECO:0000313" key="6">
    <source>
        <dbReference type="Proteomes" id="UP000322283"/>
    </source>
</evidence>
<accession>A0AAC9HIW4</accession>
<dbReference type="EMBL" id="CP017019">
    <property type="protein sequence ID" value="AOQ24558.1"/>
    <property type="molecule type" value="Genomic_DNA"/>
</dbReference>
<feature type="domain" description="Actin homologue MreB-like C-terminal" evidence="2">
    <location>
        <begin position="182"/>
        <end position="300"/>
    </location>
</feature>
<dbReference type="SUPFAM" id="SSF53067">
    <property type="entry name" value="Actin-like ATPase domain"/>
    <property type="match status" value="2"/>
</dbReference>
<dbReference type="CDD" id="cd24025">
    <property type="entry name" value="ASKHA_NBD_ParM_pCBH-like"/>
    <property type="match status" value="1"/>
</dbReference>
<dbReference type="Pfam" id="PF17989">
    <property type="entry name" value="ALP_N"/>
    <property type="match status" value="1"/>
</dbReference>